<keyword evidence="2" id="KW-1185">Reference proteome</keyword>
<proteinExistence type="predicted"/>
<evidence type="ECO:0000313" key="2">
    <source>
        <dbReference type="Proteomes" id="UP000321080"/>
    </source>
</evidence>
<organism evidence="1 2">
    <name type="scientific">Seonamhaeicola maritimus</name>
    <dbReference type="NCBI Taxonomy" id="2591822"/>
    <lineage>
        <taxon>Bacteria</taxon>
        <taxon>Pseudomonadati</taxon>
        <taxon>Bacteroidota</taxon>
        <taxon>Flavobacteriia</taxon>
        <taxon>Flavobacteriales</taxon>
        <taxon>Flavobacteriaceae</taxon>
    </lineage>
</organism>
<accession>A0A5C7GGP1</accession>
<dbReference type="AlphaFoldDB" id="A0A5C7GGP1"/>
<sequence>MKLPEKIDEVSINSEIEVGVYPPNGFLQFDEASLGNGDYFGFYWEFGKENQEPIICEMIHDEGIIAPRFSNLGKFLEWYKLNDFDWGEEEVDDEKFVLNFLNKGNEQLKQNNPEKAIQFYKQSTDSFGELSENWFKLASQQKRIGNELEFQKNIINSILSNWAIEFPSQNAIRMIKALNPVEELKSHPLIKNREKLEFSFGGKKENEDYLIITEIIAGLNDIGDVNRALLMEQNYALMMYWETSSFQERYNFNLDEWKKRFELKTKERLKITLGNNTYTTMAAEVQKDKLETKTNFWSKLKSMWS</sequence>
<dbReference type="OrthoDB" id="1416614at2"/>
<protein>
    <submittedName>
        <fullName evidence="1">Uncharacterized protein</fullName>
    </submittedName>
</protein>
<reference evidence="1 2" key="1">
    <citation type="submission" date="2019-08" db="EMBL/GenBank/DDBJ databases">
        <title>Seonamhaeicola sediminis sp. nov., isolated from marine sediment.</title>
        <authorList>
            <person name="Cao W.R."/>
        </authorList>
    </citation>
    <scope>NUCLEOTIDE SEQUENCE [LARGE SCALE GENOMIC DNA]</scope>
    <source>
        <strain evidence="1 2">1505</strain>
    </source>
</reference>
<evidence type="ECO:0000313" key="1">
    <source>
        <dbReference type="EMBL" id="TXG36682.1"/>
    </source>
</evidence>
<dbReference type="Proteomes" id="UP000321080">
    <property type="component" value="Unassembled WGS sequence"/>
</dbReference>
<dbReference type="EMBL" id="VRKQ01000010">
    <property type="protein sequence ID" value="TXG36682.1"/>
    <property type="molecule type" value="Genomic_DNA"/>
</dbReference>
<gene>
    <name evidence="1" type="ORF">FUA22_08860</name>
</gene>
<name>A0A5C7GGP1_9FLAO</name>
<dbReference type="RefSeq" id="WP_147767607.1">
    <property type="nucleotide sequence ID" value="NZ_VRKQ01000010.1"/>
</dbReference>
<comment type="caution">
    <text evidence="1">The sequence shown here is derived from an EMBL/GenBank/DDBJ whole genome shotgun (WGS) entry which is preliminary data.</text>
</comment>